<name>A0A2T3N929_9GAMM</name>
<feature type="transmembrane region" description="Helical" evidence="1">
    <location>
        <begin position="263"/>
        <end position="285"/>
    </location>
</feature>
<evidence type="ECO:0000259" key="2">
    <source>
        <dbReference type="Pfam" id="PF25928"/>
    </source>
</evidence>
<protein>
    <recommendedName>
        <fullName evidence="2">DUF7973 domain-containing protein</fullName>
    </recommendedName>
</protein>
<organism evidence="3 4">
    <name type="scientific">Photobacterium rosenbergii</name>
    <dbReference type="NCBI Taxonomy" id="294936"/>
    <lineage>
        <taxon>Bacteria</taxon>
        <taxon>Pseudomonadati</taxon>
        <taxon>Pseudomonadota</taxon>
        <taxon>Gammaproteobacteria</taxon>
        <taxon>Vibrionales</taxon>
        <taxon>Vibrionaceae</taxon>
        <taxon>Photobacterium</taxon>
    </lineage>
</organism>
<keyword evidence="1" id="KW-0472">Membrane</keyword>
<feature type="transmembrane region" description="Helical" evidence="1">
    <location>
        <begin position="98"/>
        <end position="117"/>
    </location>
</feature>
<feature type="transmembrane region" description="Helical" evidence="1">
    <location>
        <begin position="129"/>
        <end position="149"/>
    </location>
</feature>
<gene>
    <name evidence="3" type="ORF">C9J01_20135</name>
</gene>
<feature type="transmembrane region" description="Helical" evidence="1">
    <location>
        <begin position="297"/>
        <end position="314"/>
    </location>
</feature>
<feature type="transmembrane region" description="Helical" evidence="1">
    <location>
        <begin position="214"/>
        <end position="231"/>
    </location>
</feature>
<dbReference type="EMBL" id="PYMB01000013">
    <property type="protein sequence ID" value="PSW09857.1"/>
    <property type="molecule type" value="Genomic_DNA"/>
</dbReference>
<dbReference type="Proteomes" id="UP000241346">
    <property type="component" value="Unassembled WGS sequence"/>
</dbReference>
<dbReference type="AlphaFoldDB" id="A0A2T3N929"/>
<sequence>MDSLFNISVMGILGSFAGGFLGAVFGGLVAFVFTGIAIIVGIAIIIGSGDSAFLDLIGLGPVFGPHISFAGGVAAAAYASHKGWLANGRDIVTPLVSLSRPSVLMVGGAFGLGGYLVQSILAGIEGIGANTDSVALTVVLSALAARLMFSKCGIIGQHCEGKHGLDRFKTSEQHSWLAYQDTFPMTIILGLFVGAMSAWSALELLKAYPEAPGVIFLGFAISAISLLFLAMNVLVPATHHITLVSAVAVSLFIGVIPNDVALVTIGAISGLCASVLGQLFARFWLIRADTHIDPPASAIWPMTTALILISLVVSK</sequence>
<feature type="domain" description="DUF7973" evidence="2">
    <location>
        <begin position="174"/>
        <end position="309"/>
    </location>
</feature>
<keyword evidence="1" id="KW-0812">Transmembrane</keyword>
<feature type="transmembrane region" description="Helical" evidence="1">
    <location>
        <begin position="53"/>
        <end position="78"/>
    </location>
</feature>
<feature type="transmembrane region" description="Helical" evidence="1">
    <location>
        <begin position="237"/>
        <end position="256"/>
    </location>
</feature>
<comment type="caution">
    <text evidence="3">The sequence shown here is derived from an EMBL/GenBank/DDBJ whole genome shotgun (WGS) entry which is preliminary data.</text>
</comment>
<keyword evidence="1" id="KW-1133">Transmembrane helix</keyword>
<evidence type="ECO:0000256" key="1">
    <source>
        <dbReference type="SAM" id="Phobius"/>
    </source>
</evidence>
<dbReference type="InterPro" id="IPR058279">
    <property type="entry name" value="DUF7973"/>
</dbReference>
<accession>A0A2T3N929</accession>
<dbReference type="Pfam" id="PF25928">
    <property type="entry name" value="DUF7973"/>
    <property type="match status" value="2"/>
</dbReference>
<feature type="domain" description="DUF7973" evidence="2">
    <location>
        <begin position="10"/>
        <end position="170"/>
    </location>
</feature>
<reference evidence="3 4" key="1">
    <citation type="submission" date="2018-03" db="EMBL/GenBank/DDBJ databases">
        <title>Whole genome sequencing of Histamine producing bacteria.</title>
        <authorList>
            <person name="Butler K."/>
        </authorList>
    </citation>
    <scope>NUCLEOTIDE SEQUENCE [LARGE SCALE GENOMIC DNA]</scope>
    <source>
        <strain evidence="3 4">DSM 19138</strain>
    </source>
</reference>
<dbReference type="OrthoDB" id="4484645at2"/>
<evidence type="ECO:0000313" key="4">
    <source>
        <dbReference type="Proteomes" id="UP000241346"/>
    </source>
</evidence>
<proteinExistence type="predicted"/>
<evidence type="ECO:0000313" key="3">
    <source>
        <dbReference type="EMBL" id="PSW09857.1"/>
    </source>
</evidence>
<feature type="transmembrane region" description="Helical" evidence="1">
    <location>
        <begin position="20"/>
        <end position="46"/>
    </location>
</feature>
<feature type="transmembrane region" description="Helical" evidence="1">
    <location>
        <begin position="183"/>
        <end position="202"/>
    </location>
</feature>
<dbReference type="RefSeq" id="WP_107299934.1">
    <property type="nucleotide sequence ID" value="NZ_PYMB01000013.1"/>
</dbReference>